<evidence type="ECO:0000313" key="3">
    <source>
        <dbReference type="Proteomes" id="UP000006591"/>
    </source>
</evidence>
<evidence type="ECO:0000313" key="2">
    <source>
        <dbReference type="EnsemblPlants" id="ONIVA02G10410.1"/>
    </source>
</evidence>
<protein>
    <submittedName>
        <fullName evidence="2">Uncharacterized protein</fullName>
    </submittedName>
</protein>
<keyword evidence="3" id="KW-1185">Reference proteome</keyword>
<feature type="compositionally biased region" description="Polar residues" evidence="1">
    <location>
        <begin position="1"/>
        <end position="13"/>
    </location>
</feature>
<dbReference type="AlphaFoldDB" id="A0A0E0G3T8"/>
<dbReference type="EnsemblPlants" id="ONIVA02G10410.1">
    <property type="protein sequence ID" value="ONIVA02G10410.1"/>
    <property type="gene ID" value="ONIVA02G10410"/>
</dbReference>
<feature type="region of interest" description="Disordered" evidence="1">
    <location>
        <begin position="1"/>
        <end position="24"/>
    </location>
</feature>
<reference evidence="2" key="1">
    <citation type="submission" date="2015-04" db="UniProtKB">
        <authorList>
            <consortium name="EnsemblPlants"/>
        </authorList>
    </citation>
    <scope>IDENTIFICATION</scope>
    <source>
        <strain evidence="2">SL10</strain>
    </source>
</reference>
<dbReference type="Gramene" id="ONIVA02G10410.1">
    <property type="protein sequence ID" value="ONIVA02G10410.1"/>
    <property type="gene ID" value="ONIVA02G10410"/>
</dbReference>
<reference evidence="2" key="2">
    <citation type="submission" date="2018-04" db="EMBL/GenBank/DDBJ databases">
        <title>OnivRS2 (Oryza nivara Reference Sequence Version 2).</title>
        <authorList>
            <person name="Zhang J."/>
            <person name="Kudrna D."/>
            <person name="Lee S."/>
            <person name="Talag J."/>
            <person name="Rajasekar S."/>
            <person name="Welchert J."/>
            <person name="Hsing Y.-I."/>
            <person name="Wing R.A."/>
        </authorList>
    </citation>
    <scope>NUCLEOTIDE SEQUENCE [LARGE SCALE GENOMIC DNA]</scope>
    <source>
        <strain evidence="2">SL10</strain>
    </source>
</reference>
<proteinExistence type="predicted"/>
<accession>A0A0E0G3T8</accession>
<organism evidence="2">
    <name type="scientific">Oryza nivara</name>
    <name type="common">Indian wild rice</name>
    <name type="synonym">Oryza sativa f. spontanea</name>
    <dbReference type="NCBI Taxonomy" id="4536"/>
    <lineage>
        <taxon>Eukaryota</taxon>
        <taxon>Viridiplantae</taxon>
        <taxon>Streptophyta</taxon>
        <taxon>Embryophyta</taxon>
        <taxon>Tracheophyta</taxon>
        <taxon>Spermatophyta</taxon>
        <taxon>Magnoliopsida</taxon>
        <taxon>Liliopsida</taxon>
        <taxon>Poales</taxon>
        <taxon>Poaceae</taxon>
        <taxon>BOP clade</taxon>
        <taxon>Oryzoideae</taxon>
        <taxon>Oryzeae</taxon>
        <taxon>Oryzinae</taxon>
        <taxon>Oryza</taxon>
    </lineage>
</organism>
<evidence type="ECO:0000256" key="1">
    <source>
        <dbReference type="SAM" id="MobiDB-lite"/>
    </source>
</evidence>
<dbReference type="Proteomes" id="UP000006591">
    <property type="component" value="Chromosome 2"/>
</dbReference>
<name>A0A0E0G3T8_ORYNI</name>
<sequence>MEPSGSQVSTAVPQSGGEGTALSCGSNAWNRAGPIWSIENHTIECLQQQETSIFHSVEGLVLKETYHAE</sequence>
<dbReference type="HOGENOM" id="CLU_2780204_0_0_1"/>